<feature type="transmembrane region" description="Helical" evidence="3">
    <location>
        <begin position="12"/>
        <end position="33"/>
    </location>
</feature>
<evidence type="ECO:0000259" key="4">
    <source>
        <dbReference type="PROSITE" id="PS50004"/>
    </source>
</evidence>
<organism evidence="5 6">
    <name type="scientific">Betta splendens</name>
    <name type="common">Siamese fighting fish</name>
    <dbReference type="NCBI Taxonomy" id="158456"/>
    <lineage>
        <taxon>Eukaryota</taxon>
        <taxon>Metazoa</taxon>
        <taxon>Chordata</taxon>
        <taxon>Craniata</taxon>
        <taxon>Vertebrata</taxon>
        <taxon>Euteleostomi</taxon>
        <taxon>Actinopterygii</taxon>
        <taxon>Neopterygii</taxon>
        <taxon>Teleostei</taxon>
        <taxon>Neoteleostei</taxon>
        <taxon>Acanthomorphata</taxon>
        <taxon>Anabantaria</taxon>
        <taxon>Anabantiformes</taxon>
        <taxon>Anabantoidei</taxon>
        <taxon>Osphronemidae</taxon>
        <taxon>Betta</taxon>
    </lineage>
</organism>
<evidence type="ECO:0000313" key="6">
    <source>
        <dbReference type="RefSeq" id="XP_029000873.1"/>
    </source>
</evidence>
<dbReference type="SMART" id="SM00239">
    <property type="entry name" value="C2"/>
    <property type="match status" value="1"/>
</dbReference>
<dbReference type="PANTHER" id="PTHR10024:SF351">
    <property type="entry name" value="SYNAPTOTAGMIN-4-LIKE"/>
    <property type="match status" value="1"/>
</dbReference>
<dbReference type="GO" id="GO:0001786">
    <property type="term" value="F:phosphatidylserine binding"/>
    <property type="evidence" value="ECO:0007669"/>
    <property type="project" value="TreeGrafter"/>
</dbReference>
<feature type="region of interest" description="Disordered" evidence="2">
    <location>
        <begin position="80"/>
        <end position="162"/>
    </location>
</feature>
<dbReference type="GO" id="GO:0048791">
    <property type="term" value="P:calcium ion-regulated exocytosis of neurotransmitter"/>
    <property type="evidence" value="ECO:0007669"/>
    <property type="project" value="TreeGrafter"/>
</dbReference>
<dbReference type="OrthoDB" id="5915960at2759"/>
<dbReference type="Gene3D" id="2.60.40.150">
    <property type="entry name" value="C2 domain"/>
    <property type="match status" value="1"/>
</dbReference>
<sequence length="492" mass="52912">MPQSALGVHQQILLAAGLAVFCYCLVLGCILCCRRRKRVSSEDKKAVFSPHAAESVSVTPPPLLCTQPVKQQYEELDGDVLDFPSSKSSSPPSEDALAALPPGPAEPAPPPRAAFPMRRLSTPAPGSPSKAQTHGRASLPSLTKLNLVSRSRRAMSRRSTVSGESFLYSESSQLTSGAAARSPSGPQYGSSSLSIAPKFAPLLHFSLLFSSVYGTLVVSILGLSGTSRKRGGVLVRASLPPLCPSPQQVSSRRRSISPELQSLVLQVGSVEELRTCTLRLAVYTRDFSGLREAALGAVELPCGQMDWEPDTMSTYTRQLSPTKSKLKKSVSSQETLVRRKSSVCSAGALGQLFILLQYQLLAQRIKVMVRKAESLAKLTRIPGAPDHYVVINLRQDGNVISTKETKAAGGSNPVWNAPFLFDLPPGDISQLPLVLEFIVMQGRLYTKSCVLGRVLIGTTAPEAGRGHWKEMSSRGQIETARWHSIQSAAAVE</sequence>
<dbReference type="InParanoid" id="A0A6P7M3U7"/>
<feature type="transmembrane region" description="Helical" evidence="3">
    <location>
        <begin position="202"/>
        <end position="223"/>
    </location>
</feature>
<dbReference type="InterPro" id="IPR000008">
    <property type="entry name" value="C2_dom"/>
</dbReference>
<comment type="similarity">
    <text evidence="1">Belongs to the synaptotagmin family.</text>
</comment>
<evidence type="ECO:0000256" key="3">
    <source>
        <dbReference type="SAM" id="Phobius"/>
    </source>
</evidence>
<evidence type="ECO:0000256" key="2">
    <source>
        <dbReference type="SAM" id="MobiDB-lite"/>
    </source>
</evidence>
<keyword evidence="3" id="KW-0472">Membrane</keyword>
<dbReference type="CDD" id="cd00276">
    <property type="entry name" value="C2B_Synaptotagmin"/>
    <property type="match status" value="1"/>
</dbReference>
<evidence type="ECO:0000313" key="5">
    <source>
        <dbReference type="Proteomes" id="UP000515150"/>
    </source>
</evidence>
<accession>A0A6P7M3U7</accession>
<dbReference type="GO" id="GO:0030276">
    <property type="term" value="F:clathrin binding"/>
    <property type="evidence" value="ECO:0007669"/>
    <property type="project" value="TreeGrafter"/>
</dbReference>
<dbReference type="PANTHER" id="PTHR10024">
    <property type="entry name" value="SYNAPTOTAGMIN"/>
    <property type="match status" value="1"/>
</dbReference>
<dbReference type="InterPro" id="IPR035892">
    <property type="entry name" value="C2_domain_sf"/>
</dbReference>
<dbReference type="GeneID" id="114852547"/>
<dbReference type="GO" id="GO:0006906">
    <property type="term" value="P:vesicle fusion"/>
    <property type="evidence" value="ECO:0007669"/>
    <property type="project" value="TreeGrafter"/>
</dbReference>
<dbReference type="RefSeq" id="XP_029000873.1">
    <property type="nucleotide sequence ID" value="XM_029145040.3"/>
</dbReference>
<dbReference type="SUPFAM" id="SSF49562">
    <property type="entry name" value="C2 domain (Calcium/lipid-binding domain, CaLB)"/>
    <property type="match status" value="1"/>
</dbReference>
<name>A0A6P7M3U7_BETSP</name>
<keyword evidence="3" id="KW-0812">Transmembrane</keyword>
<feature type="domain" description="C2" evidence="4">
    <location>
        <begin position="348"/>
        <end position="483"/>
    </location>
</feature>
<dbReference type="KEGG" id="bspl:114852547"/>
<dbReference type="GO" id="GO:0005509">
    <property type="term" value="F:calcium ion binding"/>
    <property type="evidence" value="ECO:0007669"/>
    <property type="project" value="TreeGrafter"/>
</dbReference>
<protein>
    <submittedName>
        <fullName evidence="6">Synaptotagmin-5</fullName>
    </submittedName>
</protein>
<dbReference type="PROSITE" id="PS50004">
    <property type="entry name" value="C2"/>
    <property type="match status" value="1"/>
</dbReference>
<feature type="compositionally biased region" description="Pro residues" evidence="2">
    <location>
        <begin position="101"/>
        <end position="113"/>
    </location>
</feature>
<keyword evidence="5" id="KW-1185">Reference proteome</keyword>
<feature type="compositionally biased region" description="Low complexity" evidence="2">
    <location>
        <begin position="84"/>
        <end position="100"/>
    </location>
</feature>
<dbReference type="AlphaFoldDB" id="A0A6P7M3U7"/>
<reference evidence="6" key="1">
    <citation type="submission" date="2025-08" db="UniProtKB">
        <authorList>
            <consortium name="RefSeq"/>
        </authorList>
    </citation>
    <scope>IDENTIFICATION</scope>
</reference>
<dbReference type="GO" id="GO:0005544">
    <property type="term" value="F:calcium-dependent phospholipid binding"/>
    <property type="evidence" value="ECO:0007669"/>
    <property type="project" value="TreeGrafter"/>
</dbReference>
<keyword evidence="3" id="KW-1133">Transmembrane helix</keyword>
<evidence type="ECO:0000256" key="1">
    <source>
        <dbReference type="ARBA" id="ARBA00006996"/>
    </source>
</evidence>
<gene>
    <name evidence="6" type="primary">LOC114852547</name>
</gene>
<proteinExistence type="inferred from homology"/>
<feature type="region of interest" description="Disordered" evidence="2">
    <location>
        <begin position="44"/>
        <end position="64"/>
    </location>
</feature>
<dbReference type="GO" id="GO:0000149">
    <property type="term" value="F:SNARE binding"/>
    <property type="evidence" value="ECO:0007669"/>
    <property type="project" value="TreeGrafter"/>
</dbReference>
<dbReference type="GO" id="GO:0030424">
    <property type="term" value="C:axon"/>
    <property type="evidence" value="ECO:0007669"/>
    <property type="project" value="TreeGrafter"/>
</dbReference>
<dbReference type="Proteomes" id="UP000515150">
    <property type="component" value="Chromosome 3"/>
</dbReference>
<dbReference type="GO" id="GO:0098793">
    <property type="term" value="C:presynapse"/>
    <property type="evidence" value="ECO:0007669"/>
    <property type="project" value="GOC"/>
</dbReference>
<dbReference type="GO" id="GO:0005886">
    <property type="term" value="C:plasma membrane"/>
    <property type="evidence" value="ECO:0007669"/>
    <property type="project" value="TreeGrafter"/>
</dbReference>
<dbReference type="Pfam" id="PF00168">
    <property type="entry name" value="C2"/>
    <property type="match status" value="1"/>
</dbReference>
<dbReference type="GO" id="GO:0070382">
    <property type="term" value="C:exocytic vesicle"/>
    <property type="evidence" value="ECO:0007669"/>
    <property type="project" value="TreeGrafter"/>
</dbReference>